<comment type="similarity">
    <text evidence="1">Belongs to the DNase II family.</text>
</comment>
<comment type="caution">
    <text evidence="4">The sequence shown here is derived from an EMBL/GenBank/DDBJ whole genome shotgun (WGS) entry which is preliminary data.</text>
</comment>
<dbReference type="CDD" id="cd09120">
    <property type="entry name" value="PLDc_DNaseII_1"/>
    <property type="match status" value="1"/>
</dbReference>
<evidence type="ECO:0000256" key="3">
    <source>
        <dbReference type="SAM" id="SignalP"/>
    </source>
</evidence>
<feature type="non-terminal residue" evidence="4">
    <location>
        <position position="208"/>
    </location>
</feature>
<evidence type="ECO:0000256" key="1">
    <source>
        <dbReference type="ARBA" id="ARBA00007527"/>
    </source>
</evidence>
<keyword evidence="3" id="KW-0732">Signal</keyword>
<dbReference type="GO" id="GO:0004531">
    <property type="term" value="F:deoxyribonuclease II activity"/>
    <property type="evidence" value="ECO:0007669"/>
    <property type="project" value="InterPro"/>
</dbReference>
<evidence type="ECO:0000256" key="2">
    <source>
        <dbReference type="ARBA" id="ARBA00022801"/>
    </source>
</evidence>
<feature type="signal peptide" evidence="3">
    <location>
        <begin position="1"/>
        <end position="18"/>
    </location>
</feature>
<dbReference type="Proteomes" id="UP000054630">
    <property type="component" value="Unassembled WGS sequence"/>
</dbReference>
<name>A0A0V0RDI8_9BILA</name>
<sequence length="208" mass="23198">MKFTAVVCILILLKTSTAQVATCKDDANANTDWFFVYKPPNLLNTKIMKSEGNPTWNPSARNIDQAEVHSIFRTMENFIQDQPNIKVLAYSDNPPNLPPQNEKSKAKVHSGADDAAAWFVHTVPKFLAHLGPYSWPAAETPKGHMFLCLSLSKAHLNSVAKAIRYQEPFIYANNLPAALLNLHNELSNLAKGVQIRVTPFLEHAKFTT</sequence>
<dbReference type="GO" id="GO:0006309">
    <property type="term" value="P:apoptotic DNA fragmentation"/>
    <property type="evidence" value="ECO:0007669"/>
    <property type="project" value="TreeGrafter"/>
</dbReference>
<evidence type="ECO:0000313" key="4">
    <source>
        <dbReference type="EMBL" id="KRX12537.1"/>
    </source>
</evidence>
<dbReference type="EMBL" id="JYDL01000347">
    <property type="protein sequence ID" value="KRX12537.1"/>
    <property type="molecule type" value="Genomic_DNA"/>
</dbReference>
<keyword evidence="2" id="KW-0378">Hydrolase</keyword>
<feature type="chain" id="PRO_5006867841" evidence="3">
    <location>
        <begin position="19"/>
        <end position="208"/>
    </location>
</feature>
<proteinExistence type="inferred from homology"/>
<gene>
    <name evidence="4" type="primary">DNASE2</name>
    <name evidence="4" type="ORF">T07_7722</name>
</gene>
<dbReference type="OrthoDB" id="10261598at2759"/>
<organism evidence="4 5">
    <name type="scientific">Trichinella nelsoni</name>
    <dbReference type="NCBI Taxonomy" id="6336"/>
    <lineage>
        <taxon>Eukaryota</taxon>
        <taxon>Metazoa</taxon>
        <taxon>Ecdysozoa</taxon>
        <taxon>Nematoda</taxon>
        <taxon>Enoplea</taxon>
        <taxon>Dorylaimia</taxon>
        <taxon>Trichinellida</taxon>
        <taxon>Trichinellidae</taxon>
        <taxon>Trichinella</taxon>
    </lineage>
</organism>
<dbReference type="Pfam" id="PF03265">
    <property type="entry name" value="DNase_II"/>
    <property type="match status" value="1"/>
</dbReference>
<protein>
    <submittedName>
        <fullName evidence="4">Deoxyribonuclease-2-alpha</fullName>
    </submittedName>
</protein>
<dbReference type="InterPro" id="IPR004947">
    <property type="entry name" value="DNase_II"/>
</dbReference>
<dbReference type="AlphaFoldDB" id="A0A0V0RDI8"/>
<reference evidence="4 5" key="1">
    <citation type="submission" date="2015-01" db="EMBL/GenBank/DDBJ databases">
        <title>Evolution of Trichinella species and genotypes.</title>
        <authorList>
            <person name="Korhonen P.K."/>
            <person name="Edoardo P."/>
            <person name="Giuseppe L.R."/>
            <person name="Gasser R.B."/>
        </authorList>
    </citation>
    <scope>NUCLEOTIDE SEQUENCE [LARGE SCALE GENOMIC DNA]</scope>
    <source>
        <strain evidence="4">ISS37</strain>
    </source>
</reference>
<dbReference type="PANTHER" id="PTHR10858">
    <property type="entry name" value="DEOXYRIBONUCLEASE II"/>
    <property type="match status" value="1"/>
</dbReference>
<dbReference type="PANTHER" id="PTHR10858:SF23">
    <property type="entry name" value="DEOXYRIBONUCLEASE II"/>
    <property type="match status" value="1"/>
</dbReference>
<evidence type="ECO:0000313" key="5">
    <source>
        <dbReference type="Proteomes" id="UP000054630"/>
    </source>
</evidence>
<keyword evidence="5" id="KW-1185">Reference proteome</keyword>
<accession>A0A0V0RDI8</accession>